<dbReference type="AlphaFoldDB" id="A0AAW9QC76"/>
<dbReference type="GO" id="GO:0009279">
    <property type="term" value="C:cell outer membrane"/>
    <property type="evidence" value="ECO:0007669"/>
    <property type="project" value="UniProtKB-SubCell"/>
</dbReference>
<dbReference type="Pfam" id="PF13609">
    <property type="entry name" value="Porin_4"/>
    <property type="match status" value="1"/>
</dbReference>
<dbReference type="EMBL" id="JAZIBG010000024">
    <property type="protein sequence ID" value="MEF7614392.1"/>
    <property type="molecule type" value="Genomic_DNA"/>
</dbReference>
<evidence type="ECO:0000256" key="4">
    <source>
        <dbReference type="ARBA" id="ARBA00022452"/>
    </source>
</evidence>
<comment type="subunit">
    <text evidence="2">Homotrimer.</text>
</comment>
<organism evidence="13 14">
    <name type="scientific">Aquincola agrisoli</name>
    <dbReference type="NCBI Taxonomy" id="3119538"/>
    <lineage>
        <taxon>Bacteria</taxon>
        <taxon>Pseudomonadati</taxon>
        <taxon>Pseudomonadota</taxon>
        <taxon>Betaproteobacteria</taxon>
        <taxon>Burkholderiales</taxon>
        <taxon>Sphaerotilaceae</taxon>
        <taxon>Aquincola</taxon>
    </lineage>
</organism>
<keyword evidence="14" id="KW-1185">Reference proteome</keyword>
<dbReference type="PANTHER" id="PTHR34501">
    <property type="entry name" value="PROTEIN YDDL-RELATED"/>
    <property type="match status" value="1"/>
</dbReference>
<dbReference type="InterPro" id="IPR002299">
    <property type="entry name" value="Porin_Neis"/>
</dbReference>
<dbReference type="CDD" id="cd00342">
    <property type="entry name" value="gram_neg_porins"/>
    <property type="match status" value="1"/>
</dbReference>
<dbReference type="InterPro" id="IPR050298">
    <property type="entry name" value="Gram-neg_bact_OMP"/>
</dbReference>
<dbReference type="SUPFAM" id="SSF56935">
    <property type="entry name" value="Porins"/>
    <property type="match status" value="1"/>
</dbReference>
<evidence type="ECO:0000256" key="5">
    <source>
        <dbReference type="ARBA" id="ARBA00022692"/>
    </source>
</evidence>
<keyword evidence="6 11" id="KW-0732">Signal</keyword>
<keyword evidence="5" id="KW-0812">Transmembrane</keyword>
<keyword evidence="8" id="KW-0626">Porin</keyword>
<gene>
    <name evidence="13" type="ORF">V4F39_10775</name>
</gene>
<reference evidence="13 14" key="1">
    <citation type="submission" date="2024-02" db="EMBL/GenBank/DDBJ databases">
        <title>Genome sequence of Aquincola sp. MAHUQ-54.</title>
        <authorList>
            <person name="Huq M.A."/>
        </authorList>
    </citation>
    <scope>NUCLEOTIDE SEQUENCE [LARGE SCALE GENOMIC DNA]</scope>
    <source>
        <strain evidence="13 14">MAHUQ-54</strain>
    </source>
</reference>
<sequence length="345" mass="36579">MQTIPRRGAPLLACAALTLAAGAAAAQSSVTIYGRIDLGVRYGPADLLKSDDRMWAVEDSSTGRIGFRGVEDLGGGVSAFFQLEHRLKADTGMVDGGVFWKDKAWVGLASKTLGSVQLGRMSSPQDNLGVNGRFEAFGGDSYASNGSRGAKSAAKWDNTVYYTTPFLSGFTAGVAVAAGEGTRKRAQGFHLDYANGPLVLATTFQTEQDPVSGAPSGNGIRTVTLGGSYQFGFAKPSFTYARSTDLGASDEGKETVWTVGARIPAGPGELRVSFRRIDGDRVNGSTHAADRKSHRLGVGYQYFLSKRSTLNLSLVNDQVKTFNANGSTKTDFSGNGFELALRHNF</sequence>
<accession>A0AAW9QC76</accession>
<comment type="caution">
    <text evidence="13">The sequence shown here is derived from an EMBL/GenBank/DDBJ whole genome shotgun (WGS) entry which is preliminary data.</text>
</comment>
<dbReference type="RefSeq" id="WP_332289366.1">
    <property type="nucleotide sequence ID" value="NZ_JAZIBG010000024.1"/>
</dbReference>
<evidence type="ECO:0000259" key="12">
    <source>
        <dbReference type="Pfam" id="PF13609"/>
    </source>
</evidence>
<feature type="domain" description="Porin" evidence="12">
    <location>
        <begin position="13"/>
        <end position="317"/>
    </location>
</feature>
<name>A0AAW9QC76_9BURK</name>
<protein>
    <submittedName>
        <fullName evidence="13">Porin</fullName>
    </submittedName>
</protein>
<evidence type="ECO:0000256" key="10">
    <source>
        <dbReference type="ARBA" id="ARBA00023237"/>
    </source>
</evidence>
<keyword evidence="7" id="KW-0406">Ion transport</keyword>
<dbReference type="Gene3D" id="2.40.160.10">
    <property type="entry name" value="Porin"/>
    <property type="match status" value="1"/>
</dbReference>
<evidence type="ECO:0000256" key="2">
    <source>
        <dbReference type="ARBA" id="ARBA00011233"/>
    </source>
</evidence>
<dbReference type="PANTHER" id="PTHR34501:SF9">
    <property type="entry name" value="MAJOR OUTER MEMBRANE PROTEIN P.IA"/>
    <property type="match status" value="1"/>
</dbReference>
<dbReference type="PRINTS" id="PR00184">
    <property type="entry name" value="NEISSPPORIN"/>
</dbReference>
<evidence type="ECO:0000256" key="3">
    <source>
        <dbReference type="ARBA" id="ARBA00022448"/>
    </source>
</evidence>
<dbReference type="GO" id="GO:0006811">
    <property type="term" value="P:monoatomic ion transport"/>
    <property type="evidence" value="ECO:0007669"/>
    <property type="project" value="UniProtKB-KW"/>
</dbReference>
<dbReference type="GO" id="GO:0015288">
    <property type="term" value="F:porin activity"/>
    <property type="evidence" value="ECO:0007669"/>
    <property type="project" value="UniProtKB-KW"/>
</dbReference>
<dbReference type="InterPro" id="IPR033900">
    <property type="entry name" value="Gram_neg_porin_domain"/>
</dbReference>
<evidence type="ECO:0000256" key="7">
    <source>
        <dbReference type="ARBA" id="ARBA00023065"/>
    </source>
</evidence>
<dbReference type="InterPro" id="IPR023614">
    <property type="entry name" value="Porin_dom_sf"/>
</dbReference>
<evidence type="ECO:0000256" key="6">
    <source>
        <dbReference type="ARBA" id="ARBA00022729"/>
    </source>
</evidence>
<proteinExistence type="predicted"/>
<keyword evidence="9" id="KW-0472">Membrane</keyword>
<evidence type="ECO:0000256" key="8">
    <source>
        <dbReference type="ARBA" id="ARBA00023114"/>
    </source>
</evidence>
<dbReference type="Proteomes" id="UP001336250">
    <property type="component" value="Unassembled WGS sequence"/>
</dbReference>
<keyword evidence="3" id="KW-0813">Transport</keyword>
<dbReference type="GO" id="GO:0046930">
    <property type="term" value="C:pore complex"/>
    <property type="evidence" value="ECO:0007669"/>
    <property type="project" value="UniProtKB-KW"/>
</dbReference>
<keyword evidence="4" id="KW-1134">Transmembrane beta strand</keyword>
<evidence type="ECO:0000313" key="13">
    <source>
        <dbReference type="EMBL" id="MEF7614392.1"/>
    </source>
</evidence>
<feature type="chain" id="PRO_5044027102" evidence="11">
    <location>
        <begin position="27"/>
        <end position="345"/>
    </location>
</feature>
<evidence type="ECO:0000313" key="14">
    <source>
        <dbReference type="Proteomes" id="UP001336250"/>
    </source>
</evidence>
<evidence type="ECO:0000256" key="1">
    <source>
        <dbReference type="ARBA" id="ARBA00004571"/>
    </source>
</evidence>
<keyword evidence="10" id="KW-0998">Cell outer membrane</keyword>
<feature type="signal peptide" evidence="11">
    <location>
        <begin position="1"/>
        <end position="26"/>
    </location>
</feature>
<comment type="subcellular location">
    <subcellularLocation>
        <location evidence="1">Cell outer membrane</location>
        <topology evidence="1">Multi-pass membrane protein</topology>
    </subcellularLocation>
</comment>
<evidence type="ECO:0000256" key="9">
    <source>
        <dbReference type="ARBA" id="ARBA00023136"/>
    </source>
</evidence>
<evidence type="ECO:0000256" key="11">
    <source>
        <dbReference type="SAM" id="SignalP"/>
    </source>
</evidence>